<name>A0ABT8LAA9_9BACT</name>
<gene>
    <name evidence="1" type="ORF">QQ020_18990</name>
</gene>
<evidence type="ECO:0008006" key="3">
    <source>
        <dbReference type="Google" id="ProtNLM"/>
    </source>
</evidence>
<comment type="caution">
    <text evidence="1">The sequence shown here is derived from an EMBL/GenBank/DDBJ whole genome shotgun (WGS) entry which is preliminary data.</text>
</comment>
<sequence>MKTLHILNGDATKSLFTQSGLTGDICVWREALATGPVLQVVGSPEFWKLRAQYIMDSFEGYFQKGPDLEEYQAMAVKLAMVEKAAHYDELILWFEYDLFCQINLIALLSWLKHLEPKNTKISLVCIDQFPGHPNFRGLGELKPQDFPSLIGQKIQLTTKDLEFAHEAWLAFADPDPRAIQNLLNRSFPPAFPFLADALKAHIKRFPRARNGLNHLQVKQLELIRKGSSTKKKIVREMLQNDFHYGFGDLQYFEMLHQLAKLYDTQGDQLLLNSTGESVLSGTMHFFDIEKSDFPLGGANGRKYCLDQADETLTVSNY</sequence>
<protein>
    <recommendedName>
        <fullName evidence="3">DUF1835 domain-containing protein</fullName>
    </recommendedName>
</protein>
<accession>A0ABT8LAA9</accession>
<organism evidence="1 2">
    <name type="scientific">Agaribacillus aureus</name>
    <dbReference type="NCBI Taxonomy" id="3051825"/>
    <lineage>
        <taxon>Bacteria</taxon>
        <taxon>Pseudomonadati</taxon>
        <taxon>Bacteroidota</taxon>
        <taxon>Cytophagia</taxon>
        <taxon>Cytophagales</taxon>
        <taxon>Splendidivirgaceae</taxon>
        <taxon>Agaribacillus</taxon>
    </lineage>
</organism>
<reference evidence="1" key="1">
    <citation type="submission" date="2023-06" db="EMBL/GenBank/DDBJ databases">
        <title>Genomic of Agaribacillus aureum.</title>
        <authorList>
            <person name="Wang G."/>
        </authorList>
    </citation>
    <scope>NUCLEOTIDE SEQUENCE</scope>
    <source>
        <strain evidence="1">BMA12</strain>
    </source>
</reference>
<dbReference type="Proteomes" id="UP001172083">
    <property type="component" value="Unassembled WGS sequence"/>
</dbReference>
<evidence type="ECO:0000313" key="1">
    <source>
        <dbReference type="EMBL" id="MDN5214171.1"/>
    </source>
</evidence>
<dbReference type="RefSeq" id="WP_346759506.1">
    <property type="nucleotide sequence ID" value="NZ_JAUJEB010000004.1"/>
</dbReference>
<proteinExistence type="predicted"/>
<dbReference type="EMBL" id="JAUJEB010000004">
    <property type="protein sequence ID" value="MDN5214171.1"/>
    <property type="molecule type" value="Genomic_DNA"/>
</dbReference>
<evidence type="ECO:0000313" key="2">
    <source>
        <dbReference type="Proteomes" id="UP001172083"/>
    </source>
</evidence>
<keyword evidence="2" id="KW-1185">Reference proteome</keyword>